<accession>A0A024T8J1</accession>
<dbReference type="Gene3D" id="2.30.29.30">
    <property type="entry name" value="Pleckstrin-homology domain (PH domain)/Phosphotyrosine-binding domain (PTB)"/>
    <property type="match status" value="1"/>
</dbReference>
<proteinExistence type="predicted"/>
<dbReference type="VEuPathDB" id="FungiDB:H310_14793"/>
<evidence type="ECO:0008006" key="2">
    <source>
        <dbReference type="Google" id="ProtNLM"/>
    </source>
</evidence>
<dbReference type="SUPFAM" id="SSF50729">
    <property type="entry name" value="PH domain-like"/>
    <property type="match status" value="1"/>
</dbReference>
<dbReference type="OrthoDB" id="66813at2759"/>
<sequence>MLKPTCRCCTFFMNQKELQRVRRAFNARYVHKREWPLRIDKPRVVPLPKPIVDPSNMAAPSPSPPPSPMGKATFENVSFVLRDAINDGFPFTLDRIGNGMAVMRIDKTRDPIALSVGSFLVAINGHTVRLTDDVEAIMHSRDPNLTSLDQKDEAMRLQMINLFKAHGVSAKPSTACVATFVQTPSKVDAVHKWNPRSKYKPWSLVYLKLQCGYLNFYSTEAKASNATVEDMRDSAVAVNVMHCTARPDEQQREFTFQVIETLPSPIDHDEGGAPIEDKTSSTVDANEQDRDLDADLLDDVHAFLGSTSVVQKVVVEKEPRLYRFRVETAAARASWLRHIHAAQNFCAEDFYQP</sequence>
<name>A0A024T8J1_9STRA</name>
<dbReference type="EMBL" id="KI914040">
    <property type="protein sequence ID" value="ETV90425.1"/>
    <property type="molecule type" value="Genomic_DNA"/>
</dbReference>
<evidence type="ECO:0000313" key="1">
    <source>
        <dbReference type="EMBL" id="ETV90425.1"/>
    </source>
</evidence>
<protein>
    <recommendedName>
        <fullName evidence="2">PH domain-containing protein</fullName>
    </recommendedName>
</protein>
<organism evidence="1">
    <name type="scientific">Aphanomyces invadans</name>
    <dbReference type="NCBI Taxonomy" id="157072"/>
    <lineage>
        <taxon>Eukaryota</taxon>
        <taxon>Sar</taxon>
        <taxon>Stramenopiles</taxon>
        <taxon>Oomycota</taxon>
        <taxon>Saprolegniomycetes</taxon>
        <taxon>Saprolegniales</taxon>
        <taxon>Verrucalvaceae</taxon>
        <taxon>Aphanomyces</taxon>
    </lineage>
</organism>
<dbReference type="InterPro" id="IPR011993">
    <property type="entry name" value="PH-like_dom_sf"/>
</dbReference>
<dbReference type="GeneID" id="20091843"/>
<dbReference type="AlphaFoldDB" id="A0A024T8J1"/>
<gene>
    <name evidence="1" type="ORF">H310_14793</name>
</gene>
<dbReference type="RefSeq" id="XP_008880944.1">
    <property type="nucleotide sequence ID" value="XM_008882722.1"/>
</dbReference>
<reference evidence="1" key="1">
    <citation type="submission" date="2013-12" db="EMBL/GenBank/DDBJ databases">
        <title>The Genome Sequence of Aphanomyces invadans NJM9701.</title>
        <authorList>
            <consortium name="The Broad Institute Genomics Platform"/>
            <person name="Russ C."/>
            <person name="Tyler B."/>
            <person name="van West P."/>
            <person name="Dieguez-Uribeondo J."/>
            <person name="Young S.K."/>
            <person name="Zeng Q."/>
            <person name="Gargeya S."/>
            <person name="Fitzgerald M."/>
            <person name="Abouelleil A."/>
            <person name="Alvarado L."/>
            <person name="Chapman S.B."/>
            <person name="Gainer-Dewar J."/>
            <person name="Goldberg J."/>
            <person name="Griggs A."/>
            <person name="Gujja S."/>
            <person name="Hansen M."/>
            <person name="Howarth C."/>
            <person name="Imamovic A."/>
            <person name="Ireland A."/>
            <person name="Larimer J."/>
            <person name="McCowan C."/>
            <person name="Murphy C."/>
            <person name="Pearson M."/>
            <person name="Poon T.W."/>
            <person name="Priest M."/>
            <person name="Roberts A."/>
            <person name="Saif S."/>
            <person name="Shea T."/>
            <person name="Sykes S."/>
            <person name="Wortman J."/>
            <person name="Nusbaum C."/>
            <person name="Birren B."/>
        </authorList>
    </citation>
    <scope>NUCLEOTIDE SEQUENCE [LARGE SCALE GENOMIC DNA]</scope>
    <source>
        <strain evidence="1">NJM9701</strain>
    </source>
</reference>